<dbReference type="GO" id="GO:0000373">
    <property type="term" value="P:Group II intron splicing"/>
    <property type="evidence" value="ECO:0007669"/>
    <property type="project" value="TreeGrafter"/>
</dbReference>
<proteinExistence type="predicted"/>
<dbReference type="GO" id="GO:0004519">
    <property type="term" value="F:endonuclease activity"/>
    <property type="evidence" value="ECO:0007669"/>
    <property type="project" value="InterPro"/>
</dbReference>
<dbReference type="InterPro" id="IPR027434">
    <property type="entry name" value="Homing_endonucl"/>
</dbReference>
<keyword evidence="2" id="KW-0934">Plastid</keyword>
<reference evidence="2" key="1">
    <citation type="journal article" date="1997" name="Nucleic Acids Res.">
        <title>Evolutionarily conserved and functionally important residues in the I-CeuI homing endonuclease.</title>
        <authorList>
            <person name="Turmel M."/>
            <person name="Otis C."/>
            <person name="Cote V."/>
            <person name="Lemieux C."/>
        </authorList>
    </citation>
    <scope>NUCLEOTIDE SEQUENCE</scope>
</reference>
<accession>Q8WL10</accession>
<reference evidence="2" key="2">
    <citation type="journal article" date="2006" name="BMC Biol.">
        <title>The complete chloroplast DNA sequence of the green alga Oltmannsiellopsis viridis reveals a distinctive quadripartite architecture in the chloroplast genome of early diverging ulvophytes.</title>
        <authorList>
            <person name="Pombert J.F."/>
            <person name="Lemieux C."/>
            <person name="Turmel M."/>
        </authorList>
    </citation>
    <scope>NUCLEOTIDE SEQUENCE</scope>
</reference>
<evidence type="ECO:0000259" key="1">
    <source>
        <dbReference type="Pfam" id="PF03161"/>
    </source>
</evidence>
<dbReference type="InterPro" id="IPR052500">
    <property type="entry name" value="Chloro/Mito_RNA_Process"/>
</dbReference>
<protein>
    <recommendedName>
        <fullName evidence="1">Homing endonuclease LAGLIDADG domain-containing protein</fullName>
    </recommendedName>
</protein>
<dbReference type="InterPro" id="IPR004860">
    <property type="entry name" value="LAGLIDADG_dom"/>
</dbReference>
<dbReference type="PANTHER" id="PTHR47539">
    <property type="entry name" value="PENTATRICOPEPTIDE REPEAT-CONTAINING PROTEIN OTP51, CHLOROPLASTIC"/>
    <property type="match status" value="1"/>
</dbReference>
<dbReference type="AlphaFoldDB" id="Q8WL10"/>
<dbReference type="GO" id="GO:0048564">
    <property type="term" value="P:photosystem I assembly"/>
    <property type="evidence" value="ECO:0007669"/>
    <property type="project" value="TreeGrafter"/>
</dbReference>
<dbReference type="EMBL" id="L42984">
    <property type="protein sequence ID" value="AAL34331.1"/>
    <property type="molecule type" value="Genomic_DNA"/>
</dbReference>
<dbReference type="GO" id="GO:0045292">
    <property type="term" value="P:mRNA cis splicing, via spliceosome"/>
    <property type="evidence" value="ECO:0007669"/>
    <property type="project" value="TreeGrafter"/>
</dbReference>
<sequence>MTLTQHQKELLVGTLLGDGNLQTETRGRTWRYRAIQKAEHKDYLFHKYEILKEFCSTEPQLSRVADVRTNKTYERWMFSTKVHDSLRFYGNLFYTYDNKTQRMVKDIPVNIEKFLTPATVAYWYMDDGSLKYPGKSNALRICTESFSDDGVRRLQRALKNLYGIEASQTQKNKIVNGNKLPVGLRIAINERASTAFRELIEPYLVDCMKYKVSDGKKGRLLVLKQANSSENISAENSIHTEG</sequence>
<name>Q8WL10_9CHLO</name>
<dbReference type="Gene3D" id="3.10.28.10">
    <property type="entry name" value="Homing endonucleases"/>
    <property type="match status" value="2"/>
</dbReference>
<feature type="domain" description="Homing endonuclease LAGLIDADG" evidence="1">
    <location>
        <begin position="9"/>
        <end position="173"/>
    </location>
</feature>
<geneLocation type="chloroplast" evidence="2"/>
<evidence type="ECO:0000313" key="2">
    <source>
        <dbReference type="EMBL" id="AAL34331.1"/>
    </source>
</evidence>
<dbReference type="Pfam" id="PF03161">
    <property type="entry name" value="LAGLIDADG_2"/>
    <property type="match status" value="1"/>
</dbReference>
<dbReference type="PANTHER" id="PTHR47539:SF1">
    <property type="entry name" value="PENTATRICOPEPTIDE REPEAT-CONTAINING PROTEIN OTP51, CHLOROPLASTIC"/>
    <property type="match status" value="1"/>
</dbReference>
<organism evidence="2">
    <name type="scientific">Ankistrodesmus stipitatus</name>
    <dbReference type="NCBI Taxonomy" id="3109"/>
    <lineage>
        <taxon>Eukaryota</taxon>
        <taxon>Viridiplantae</taxon>
        <taxon>Chlorophyta</taxon>
        <taxon>core chlorophytes</taxon>
        <taxon>Chlorophyceae</taxon>
        <taxon>CS clade</taxon>
        <taxon>Sphaeropleales</taxon>
        <taxon>Selenastraceae</taxon>
        <taxon>Ankistrodesmus</taxon>
    </lineage>
</organism>
<dbReference type="SUPFAM" id="SSF55608">
    <property type="entry name" value="Homing endonucleases"/>
    <property type="match status" value="1"/>
</dbReference>
<keyword evidence="2" id="KW-0150">Chloroplast</keyword>